<dbReference type="GO" id="GO:0007156">
    <property type="term" value="P:homophilic cell adhesion via plasma membrane adhesion molecules"/>
    <property type="evidence" value="ECO:0007669"/>
    <property type="project" value="TreeGrafter"/>
</dbReference>
<dbReference type="Proteomes" id="UP000683360">
    <property type="component" value="Unassembled WGS sequence"/>
</dbReference>
<keyword evidence="8" id="KW-1133">Transmembrane helix</keyword>
<accession>A0A8S3QQQ7</accession>
<keyword evidence="4 8" id="KW-0472">Membrane</keyword>
<dbReference type="GO" id="GO:0007157">
    <property type="term" value="P:heterophilic cell-cell adhesion via plasma membrane cell adhesion molecules"/>
    <property type="evidence" value="ECO:0007669"/>
    <property type="project" value="TreeGrafter"/>
</dbReference>
<evidence type="ECO:0000256" key="8">
    <source>
        <dbReference type="SAM" id="Phobius"/>
    </source>
</evidence>
<evidence type="ECO:0000256" key="3">
    <source>
        <dbReference type="ARBA" id="ARBA00022737"/>
    </source>
</evidence>
<keyword evidence="2" id="KW-0732">Signal</keyword>
<keyword evidence="11" id="KW-1185">Reference proteome</keyword>
<keyword evidence="6" id="KW-0325">Glycoprotein</keyword>
<dbReference type="InterPro" id="IPR013783">
    <property type="entry name" value="Ig-like_fold"/>
</dbReference>
<feature type="region of interest" description="Disordered" evidence="7">
    <location>
        <begin position="167"/>
        <end position="214"/>
    </location>
</feature>
<dbReference type="InterPro" id="IPR051427">
    <property type="entry name" value="Nectin/Nectin-like"/>
</dbReference>
<dbReference type="SMART" id="SM00409">
    <property type="entry name" value="IG"/>
    <property type="match status" value="1"/>
</dbReference>
<evidence type="ECO:0000256" key="7">
    <source>
        <dbReference type="SAM" id="MobiDB-lite"/>
    </source>
</evidence>
<keyword evidence="8" id="KW-0812">Transmembrane</keyword>
<protein>
    <recommendedName>
        <fullName evidence="9">Ig-like domain-containing protein</fullName>
    </recommendedName>
</protein>
<gene>
    <name evidence="10" type="ORF">MEDL_12076</name>
</gene>
<evidence type="ECO:0000256" key="4">
    <source>
        <dbReference type="ARBA" id="ARBA00023136"/>
    </source>
</evidence>
<dbReference type="SMART" id="SM00408">
    <property type="entry name" value="IGc2"/>
    <property type="match status" value="1"/>
</dbReference>
<feature type="domain" description="Ig-like" evidence="9">
    <location>
        <begin position="13"/>
        <end position="97"/>
    </location>
</feature>
<dbReference type="GO" id="GO:0016020">
    <property type="term" value="C:membrane"/>
    <property type="evidence" value="ECO:0007669"/>
    <property type="project" value="UniProtKB-SubCell"/>
</dbReference>
<keyword evidence="3" id="KW-0677">Repeat</keyword>
<dbReference type="InterPro" id="IPR003599">
    <property type="entry name" value="Ig_sub"/>
</dbReference>
<proteinExistence type="predicted"/>
<dbReference type="OrthoDB" id="6252736at2759"/>
<comment type="subcellular location">
    <subcellularLocation>
        <location evidence="1">Membrane</location>
    </subcellularLocation>
</comment>
<reference evidence="10" key="1">
    <citation type="submission" date="2021-03" db="EMBL/GenBank/DDBJ databases">
        <authorList>
            <person name="Bekaert M."/>
        </authorList>
    </citation>
    <scope>NUCLEOTIDE SEQUENCE</scope>
</reference>
<evidence type="ECO:0000259" key="9">
    <source>
        <dbReference type="PROSITE" id="PS50835"/>
    </source>
</evidence>
<organism evidence="10 11">
    <name type="scientific">Mytilus edulis</name>
    <name type="common">Blue mussel</name>
    <dbReference type="NCBI Taxonomy" id="6550"/>
    <lineage>
        <taxon>Eukaryota</taxon>
        <taxon>Metazoa</taxon>
        <taxon>Spiralia</taxon>
        <taxon>Lophotrochozoa</taxon>
        <taxon>Mollusca</taxon>
        <taxon>Bivalvia</taxon>
        <taxon>Autobranchia</taxon>
        <taxon>Pteriomorphia</taxon>
        <taxon>Mytilida</taxon>
        <taxon>Mytiloidea</taxon>
        <taxon>Mytilidae</taxon>
        <taxon>Mytilinae</taxon>
        <taxon>Mytilus</taxon>
    </lineage>
</organism>
<dbReference type="PROSITE" id="PS50835">
    <property type="entry name" value="IG_LIKE"/>
    <property type="match status" value="1"/>
</dbReference>
<evidence type="ECO:0000256" key="1">
    <source>
        <dbReference type="ARBA" id="ARBA00004370"/>
    </source>
</evidence>
<dbReference type="GO" id="GO:0005912">
    <property type="term" value="C:adherens junction"/>
    <property type="evidence" value="ECO:0007669"/>
    <property type="project" value="TreeGrafter"/>
</dbReference>
<dbReference type="Pfam" id="PF13927">
    <property type="entry name" value="Ig_3"/>
    <property type="match status" value="1"/>
</dbReference>
<dbReference type="Gene3D" id="2.60.40.10">
    <property type="entry name" value="Immunoglobulins"/>
    <property type="match status" value="1"/>
</dbReference>
<dbReference type="PANTHER" id="PTHR23277">
    <property type="entry name" value="NECTIN-RELATED"/>
    <property type="match status" value="1"/>
</dbReference>
<feature type="transmembrane region" description="Helical" evidence="8">
    <location>
        <begin position="109"/>
        <end position="133"/>
    </location>
</feature>
<keyword evidence="5" id="KW-1015">Disulfide bond</keyword>
<evidence type="ECO:0000256" key="2">
    <source>
        <dbReference type="ARBA" id="ARBA00022729"/>
    </source>
</evidence>
<name>A0A8S3QQQ7_MYTED</name>
<feature type="compositionally biased region" description="Polar residues" evidence="7">
    <location>
        <begin position="184"/>
        <end position="193"/>
    </location>
</feature>
<dbReference type="AlphaFoldDB" id="A0A8S3QQQ7"/>
<evidence type="ECO:0000256" key="5">
    <source>
        <dbReference type="ARBA" id="ARBA00023157"/>
    </source>
</evidence>
<dbReference type="EMBL" id="CAJPWZ010000643">
    <property type="protein sequence ID" value="CAG2197253.1"/>
    <property type="molecule type" value="Genomic_DNA"/>
</dbReference>
<evidence type="ECO:0000256" key="6">
    <source>
        <dbReference type="ARBA" id="ARBA00023180"/>
    </source>
</evidence>
<dbReference type="PANTHER" id="PTHR23277:SF108">
    <property type="entry name" value="FASCICLIN-3"/>
    <property type="match status" value="1"/>
</dbReference>
<dbReference type="InterPro" id="IPR007110">
    <property type="entry name" value="Ig-like_dom"/>
</dbReference>
<sequence length="258" mass="28955">MTKHSIIKFADKPVVTFNEDQHIKIQEGQNITLSCTVDSNPAAKQIYFEKDGFILDVSNSTHSLNLNNISREQTGTYGCKAENDIGKGYAYVQVIVEYTTHKPDSRVNMFMQVSISLICGLLMGSVCSSLLFITYIRHSRRHADIQQVHTEGSYYEIGTMTSHERNLQTMPTSSESHATEHDIPQQNISNDNEASSETECSDDGSNRSAQGQQGHSYENAYQPLDINGTEIHVYDETRVLSPGYLPNYINTQIFNTDV</sequence>
<comment type="caution">
    <text evidence="10">The sequence shown here is derived from an EMBL/GenBank/DDBJ whole genome shotgun (WGS) entry which is preliminary data.</text>
</comment>
<dbReference type="SUPFAM" id="SSF48726">
    <property type="entry name" value="Immunoglobulin"/>
    <property type="match status" value="1"/>
</dbReference>
<evidence type="ECO:0000313" key="11">
    <source>
        <dbReference type="Proteomes" id="UP000683360"/>
    </source>
</evidence>
<dbReference type="InterPro" id="IPR003598">
    <property type="entry name" value="Ig_sub2"/>
</dbReference>
<feature type="compositionally biased region" description="Polar residues" evidence="7">
    <location>
        <begin position="167"/>
        <end position="176"/>
    </location>
</feature>
<evidence type="ECO:0000313" key="10">
    <source>
        <dbReference type="EMBL" id="CAG2197253.1"/>
    </source>
</evidence>
<dbReference type="InterPro" id="IPR036179">
    <property type="entry name" value="Ig-like_dom_sf"/>
</dbReference>